<reference evidence="1 2" key="1">
    <citation type="journal article" date="2018" name="Sci. Rep.">
        <title>Genomic signatures of local adaptation to the degree of environmental predictability in rotifers.</title>
        <authorList>
            <person name="Franch-Gras L."/>
            <person name="Hahn C."/>
            <person name="Garcia-Roger E.M."/>
            <person name="Carmona M.J."/>
            <person name="Serra M."/>
            <person name="Gomez A."/>
        </authorList>
    </citation>
    <scope>NUCLEOTIDE SEQUENCE [LARGE SCALE GENOMIC DNA]</scope>
    <source>
        <strain evidence="1">HYR1</strain>
    </source>
</reference>
<dbReference type="Proteomes" id="UP000276133">
    <property type="component" value="Unassembled WGS sequence"/>
</dbReference>
<proteinExistence type="predicted"/>
<comment type="caution">
    <text evidence="1">The sequence shown here is derived from an EMBL/GenBank/DDBJ whole genome shotgun (WGS) entry which is preliminary data.</text>
</comment>
<accession>A0A3M7QMV5</accession>
<protein>
    <submittedName>
        <fullName evidence="1">Uncharacterized protein</fullName>
    </submittedName>
</protein>
<name>A0A3M7QMV5_BRAPC</name>
<gene>
    <name evidence="1" type="ORF">BpHYR1_045563</name>
</gene>
<dbReference type="AlphaFoldDB" id="A0A3M7QMV5"/>
<evidence type="ECO:0000313" key="2">
    <source>
        <dbReference type="Proteomes" id="UP000276133"/>
    </source>
</evidence>
<dbReference type="EMBL" id="REGN01005697">
    <property type="protein sequence ID" value="RNA12401.1"/>
    <property type="molecule type" value="Genomic_DNA"/>
</dbReference>
<keyword evidence="2" id="KW-1185">Reference proteome</keyword>
<sequence length="81" mass="9399">MVGMAYYVNLQTEVKRKVLLDMEYLNFRWTDGFQLVNRKASTALTMPTDLKKNFVSPSSPFLNIKNKKKLEKTLLLSTDKP</sequence>
<organism evidence="1 2">
    <name type="scientific">Brachionus plicatilis</name>
    <name type="common">Marine rotifer</name>
    <name type="synonym">Brachionus muelleri</name>
    <dbReference type="NCBI Taxonomy" id="10195"/>
    <lineage>
        <taxon>Eukaryota</taxon>
        <taxon>Metazoa</taxon>
        <taxon>Spiralia</taxon>
        <taxon>Gnathifera</taxon>
        <taxon>Rotifera</taxon>
        <taxon>Eurotatoria</taxon>
        <taxon>Monogononta</taxon>
        <taxon>Pseudotrocha</taxon>
        <taxon>Ploima</taxon>
        <taxon>Brachionidae</taxon>
        <taxon>Brachionus</taxon>
    </lineage>
</organism>
<evidence type="ECO:0000313" key="1">
    <source>
        <dbReference type="EMBL" id="RNA12401.1"/>
    </source>
</evidence>